<organism evidence="5 6">
    <name type="scientific">Roseibium porphyridii</name>
    <dbReference type="NCBI Taxonomy" id="2866279"/>
    <lineage>
        <taxon>Bacteria</taxon>
        <taxon>Pseudomonadati</taxon>
        <taxon>Pseudomonadota</taxon>
        <taxon>Alphaproteobacteria</taxon>
        <taxon>Hyphomicrobiales</taxon>
        <taxon>Stappiaceae</taxon>
        <taxon>Roseibium</taxon>
    </lineage>
</organism>
<dbReference type="PANTHER" id="PTHR43537:SF41">
    <property type="entry name" value="TRANSCRIPTIONAL REGULATORY PROTEIN"/>
    <property type="match status" value="1"/>
</dbReference>
<name>A0ABY8F7P8_9HYPH</name>
<keyword evidence="3" id="KW-0804">Transcription</keyword>
<dbReference type="Gene3D" id="1.10.10.10">
    <property type="entry name" value="Winged helix-like DNA-binding domain superfamily/Winged helix DNA-binding domain"/>
    <property type="match status" value="1"/>
</dbReference>
<accession>A0ABY8F7P8</accession>
<dbReference type="InterPro" id="IPR000524">
    <property type="entry name" value="Tscrpt_reg_HTH_GntR"/>
</dbReference>
<evidence type="ECO:0000313" key="6">
    <source>
        <dbReference type="Proteomes" id="UP001209803"/>
    </source>
</evidence>
<keyword evidence="6" id="KW-1185">Reference proteome</keyword>
<dbReference type="EMBL" id="CP120863">
    <property type="protein sequence ID" value="WFE89880.1"/>
    <property type="molecule type" value="Genomic_DNA"/>
</dbReference>
<reference evidence="5 6" key="1">
    <citation type="submission" date="2023-03" db="EMBL/GenBank/DDBJ databases">
        <title>Roseibium porphyridii sp. nov. and Roseibium rhodosorbium sp. nov. isolated from marine algae, Porphyridium cruentum and Rhodosorus marinus, respectively.</title>
        <authorList>
            <person name="Lee M.W."/>
            <person name="Choi B.J."/>
            <person name="Lee J.K."/>
            <person name="Choi D.G."/>
            <person name="Baek J.H."/>
            <person name="Bayburt H."/>
            <person name="Kim J.M."/>
            <person name="Han D.M."/>
            <person name="Kim K.H."/>
            <person name="Jeon C.O."/>
        </authorList>
    </citation>
    <scope>NUCLEOTIDE SEQUENCE [LARGE SCALE GENOMIC DNA]</scope>
    <source>
        <strain evidence="5 6">KMA01</strain>
    </source>
</reference>
<feature type="domain" description="HTH gntR-type" evidence="4">
    <location>
        <begin position="1"/>
        <end position="43"/>
    </location>
</feature>
<evidence type="ECO:0000256" key="1">
    <source>
        <dbReference type="ARBA" id="ARBA00023015"/>
    </source>
</evidence>
<keyword evidence="1" id="KW-0805">Transcription regulation</keyword>
<evidence type="ECO:0000313" key="5">
    <source>
        <dbReference type="EMBL" id="WFE89880.1"/>
    </source>
</evidence>
<keyword evidence="2" id="KW-0238">DNA-binding</keyword>
<dbReference type="PROSITE" id="PS50949">
    <property type="entry name" value="HTH_GNTR"/>
    <property type="match status" value="1"/>
</dbReference>
<proteinExistence type="predicted"/>
<gene>
    <name evidence="5" type="ORF">K1718_00565</name>
</gene>
<dbReference type="InterPro" id="IPR011711">
    <property type="entry name" value="GntR_C"/>
</dbReference>
<dbReference type="Proteomes" id="UP001209803">
    <property type="component" value="Chromosome"/>
</dbReference>
<sequence length="165" mass="19434">MNQDRIARELNTSKIPVREALRELEDQGLVYFVPNRGFVVKETSYAEMIECFKLRQMLELFAVRESVLLSTPEYVAQIEAIIDEFETLTDPMVSSHWYLKLHLALYAPTGMEQLREIITRAHTVAHRYTHIYMCLTQDEAETQEEHRAILEAYRRKDVNLTVRLM</sequence>
<evidence type="ECO:0000256" key="2">
    <source>
        <dbReference type="ARBA" id="ARBA00023125"/>
    </source>
</evidence>
<protein>
    <submittedName>
        <fullName evidence="5">GntR family transcriptional regulator</fullName>
    </submittedName>
</protein>
<evidence type="ECO:0000259" key="4">
    <source>
        <dbReference type="PROSITE" id="PS50949"/>
    </source>
</evidence>
<dbReference type="PANTHER" id="PTHR43537">
    <property type="entry name" value="TRANSCRIPTIONAL REGULATOR, GNTR FAMILY"/>
    <property type="match status" value="1"/>
</dbReference>
<dbReference type="Pfam" id="PF00392">
    <property type="entry name" value="GntR"/>
    <property type="match status" value="1"/>
</dbReference>
<dbReference type="Gene3D" id="1.20.120.530">
    <property type="entry name" value="GntR ligand-binding domain-like"/>
    <property type="match status" value="1"/>
</dbReference>
<dbReference type="SUPFAM" id="SSF48008">
    <property type="entry name" value="GntR ligand-binding domain-like"/>
    <property type="match status" value="1"/>
</dbReference>
<dbReference type="RefSeq" id="WP_285806053.1">
    <property type="nucleotide sequence ID" value="NZ_CP120863.1"/>
</dbReference>
<dbReference type="SUPFAM" id="SSF46785">
    <property type="entry name" value="Winged helix' DNA-binding domain"/>
    <property type="match status" value="1"/>
</dbReference>
<evidence type="ECO:0000256" key="3">
    <source>
        <dbReference type="ARBA" id="ARBA00023163"/>
    </source>
</evidence>
<dbReference type="InterPro" id="IPR008920">
    <property type="entry name" value="TF_FadR/GntR_C"/>
</dbReference>
<dbReference type="InterPro" id="IPR036388">
    <property type="entry name" value="WH-like_DNA-bd_sf"/>
</dbReference>
<dbReference type="Pfam" id="PF07729">
    <property type="entry name" value="FCD"/>
    <property type="match status" value="1"/>
</dbReference>
<dbReference type="InterPro" id="IPR036390">
    <property type="entry name" value="WH_DNA-bd_sf"/>
</dbReference>